<accession>A0A1Q4V970</accession>
<feature type="domain" description="UspA" evidence="2">
    <location>
        <begin position="1"/>
        <end position="136"/>
    </location>
</feature>
<organism evidence="3 4">
    <name type="scientific">Streptomyces uncialis</name>
    <dbReference type="NCBI Taxonomy" id="1048205"/>
    <lineage>
        <taxon>Bacteria</taxon>
        <taxon>Bacillati</taxon>
        <taxon>Actinomycetota</taxon>
        <taxon>Actinomycetes</taxon>
        <taxon>Kitasatosporales</taxon>
        <taxon>Streptomycetaceae</taxon>
        <taxon>Streptomyces</taxon>
    </lineage>
</organism>
<dbReference type="STRING" id="1048205.AB852_08785"/>
<gene>
    <name evidence="3" type="ORF">AB852_08785</name>
</gene>
<dbReference type="InterPro" id="IPR006015">
    <property type="entry name" value="Universal_stress_UspA"/>
</dbReference>
<dbReference type="RefSeq" id="WP_073785853.1">
    <property type="nucleotide sequence ID" value="NZ_JAPEPH010000001.1"/>
</dbReference>
<dbReference type="PRINTS" id="PR01438">
    <property type="entry name" value="UNVRSLSTRESS"/>
</dbReference>
<dbReference type="Pfam" id="PF00582">
    <property type="entry name" value="Usp"/>
    <property type="match status" value="2"/>
</dbReference>
<dbReference type="Proteomes" id="UP000186455">
    <property type="component" value="Unassembled WGS sequence"/>
</dbReference>
<dbReference type="EMBL" id="LFBV01000002">
    <property type="protein sequence ID" value="OKH94398.1"/>
    <property type="molecule type" value="Genomic_DNA"/>
</dbReference>
<evidence type="ECO:0000256" key="1">
    <source>
        <dbReference type="ARBA" id="ARBA00008791"/>
    </source>
</evidence>
<reference evidence="3 4" key="1">
    <citation type="submission" date="2015-06" db="EMBL/GenBank/DDBJ databases">
        <title>Cloning and characterization of the uncialamcin biosynthetic gene cluster.</title>
        <authorList>
            <person name="Yan X."/>
            <person name="Huang T."/>
            <person name="Ge H."/>
            <person name="Shen B."/>
        </authorList>
    </citation>
    <scope>NUCLEOTIDE SEQUENCE [LARGE SCALE GENOMIC DNA]</scope>
    <source>
        <strain evidence="3 4">DCA2648</strain>
    </source>
</reference>
<proteinExistence type="inferred from homology"/>
<dbReference type="PANTHER" id="PTHR46268">
    <property type="entry name" value="STRESS RESPONSE PROTEIN NHAX"/>
    <property type="match status" value="1"/>
</dbReference>
<dbReference type="SUPFAM" id="SSF52402">
    <property type="entry name" value="Adenine nucleotide alpha hydrolases-like"/>
    <property type="match status" value="2"/>
</dbReference>
<dbReference type="AlphaFoldDB" id="A0A1Q4V970"/>
<dbReference type="InterPro" id="IPR006016">
    <property type="entry name" value="UspA"/>
</dbReference>
<protein>
    <recommendedName>
        <fullName evidence="2">UspA domain-containing protein</fullName>
    </recommendedName>
</protein>
<evidence type="ECO:0000259" key="2">
    <source>
        <dbReference type="Pfam" id="PF00582"/>
    </source>
</evidence>
<dbReference type="Gene3D" id="3.40.50.620">
    <property type="entry name" value="HUPs"/>
    <property type="match status" value="2"/>
</dbReference>
<dbReference type="InterPro" id="IPR014729">
    <property type="entry name" value="Rossmann-like_a/b/a_fold"/>
</dbReference>
<evidence type="ECO:0000313" key="4">
    <source>
        <dbReference type="Proteomes" id="UP000186455"/>
    </source>
</evidence>
<dbReference type="PANTHER" id="PTHR46268:SF6">
    <property type="entry name" value="UNIVERSAL STRESS PROTEIN UP12"/>
    <property type="match status" value="1"/>
</dbReference>
<keyword evidence="4" id="KW-1185">Reference proteome</keyword>
<name>A0A1Q4V970_9ACTN</name>
<evidence type="ECO:0000313" key="3">
    <source>
        <dbReference type="EMBL" id="OKH94398.1"/>
    </source>
</evidence>
<comment type="similarity">
    <text evidence="1">Belongs to the universal stress protein A family.</text>
</comment>
<comment type="caution">
    <text evidence="3">The sequence shown here is derived from an EMBL/GenBank/DDBJ whole genome shotgun (WGS) entry which is preliminary data.</text>
</comment>
<sequence length="296" mass="31473">MLRPVIVGIDGSPESLAAAGWAAREAQRRDTALRLVHAWAWSPHPSCAVLPAISQRHWAQRILREARDHLGASYPHLDVEESEVEGLAPAVLMEASSGGALLVLGSRGISGLAGYLSGSVALHLTARSTTPVVLVRAGEQACDARQLNAEGRSSTDTPYRDIVLGIDLAHPSEEALGFAFEVARSRGAVLRVLHCYRPGPIAATGSGAAVSPEAAAECKSALDALVRPWRERYPETVLTTMARPGRAQSLLLHAASGAGLLVLGRRERLRPGPYTRPVIHAAMHHARCPMATVPHV</sequence>
<feature type="domain" description="UspA" evidence="2">
    <location>
        <begin position="159"/>
        <end position="294"/>
    </location>
</feature>